<dbReference type="Proteomes" id="UP001160334">
    <property type="component" value="Unassembled WGS sequence"/>
</dbReference>
<keyword evidence="1" id="KW-1133">Transmembrane helix</keyword>
<reference evidence="2 3" key="1">
    <citation type="submission" date="2023-04" db="EMBL/GenBank/DDBJ databases">
        <title>Forest soil microbial communities from Buena Vista Peninsula, Colon Province, Panama.</title>
        <authorList>
            <person name="Bouskill N."/>
        </authorList>
    </citation>
    <scope>NUCLEOTIDE SEQUENCE [LARGE SCALE GENOMIC DNA]</scope>
    <source>
        <strain evidence="2 3">CFH S0262</strain>
    </source>
</reference>
<organism evidence="2 3">
    <name type="scientific">Prescottella agglutinans</name>
    <dbReference type="NCBI Taxonomy" id="1644129"/>
    <lineage>
        <taxon>Bacteria</taxon>
        <taxon>Bacillati</taxon>
        <taxon>Actinomycetota</taxon>
        <taxon>Actinomycetes</taxon>
        <taxon>Mycobacteriales</taxon>
        <taxon>Nocardiaceae</taxon>
        <taxon>Prescottella</taxon>
    </lineage>
</organism>
<protein>
    <submittedName>
        <fullName evidence="2">L-asparagine transporter-like permease</fullName>
    </submittedName>
</protein>
<dbReference type="RefSeq" id="WP_280758376.1">
    <property type="nucleotide sequence ID" value="NZ_JARXVC010000001.1"/>
</dbReference>
<keyword evidence="1" id="KW-0812">Transmembrane</keyword>
<sequence length="82" mass="8631">MTRSVVVVAAEAVGAVAALVAAVLCWTRGVSTGEFAPVAPGTPSYTSVHYSGTWIAAAFVSVLVAGLLVLDIRRRRRSQRYP</sequence>
<gene>
    <name evidence="2" type="ORF">M2280_000170</name>
</gene>
<dbReference type="EMBL" id="JARXVC010000001">
    <property type="protein sequence ID" value="MDH6278965.1"/>
    <property type="molecule type" value="Genomic_DNA"/>
</dbReference>
<name>A0ABT6M3T6_9NOCA</name>
<evidence type="ECO:0000313" key="2">
    <source>
        <dbReference type="EMBL" id="MDH6278965.1"/>
    </source>
</evidence>
<proteinExistence type="predicted"/>
<evidence type="ECO:0000313" key="3">
    <source>
        <dbReference type="Proteomes" id="UP001160334"/>
    </source>
</evidence>
<keyword evidence="3" id="KW-1185">Reference proteome</keyword>
<comment type="caution">
    <text evidence="2">The sequence shown here is derived from an EMBL/GenBank/DDBJ whole genome shotgun (WGS) entry which is preliminary data.</text>
</comment>
<accession>A0ABT6M3T6</accession>
<keyword evidence="1" id="KW-0472">Membrane</keyword>
<feature type="transmembrane region" description="Helical" evidence="1">
    <location>
        <begin position="49"/>
        <end position="70"/>
    </location>
</feature>
<evidence type="ECO:0000256" key="1">
    <source>
        <dbReference type="SAM" id="Phobius"/>
    </source>
</evidence>